<comment type="catalytic activity">
    <reaction evidence="9 10 11 14">
        <text>Hydrolysis of proteins in presence of ATP.</text>
        <dbReference type="EC" id="3.4.21.53"/>
    </reaction>
</comment>
<evidence type="ECO:0000256" key="4">
    <source>
        <dbReference type="ARBA" id="ARBA00022741"/>
    </source>
</evidence>
<keyword evidence="2 10" id="KW-0963">Cytoplasm</keyword>
<dbReference type="Pfam" id="PF02190">
    <property type="entry name" value="LON_substr_bdg"/>
    <property type="match status" value="1"/>
</dbReference>
<evidence type="ECO:0000313" key="17">
    <source>
        <dbReference type="EMBL" id="BBA37397.1"/>
    </source>
</evidence>
<dbReference type="InterPro" id="IPR008269">
    <property type="entry name" value="Lon_proteolytic"/>
</dbReference>
<comment type="subunit">
    <text evidence="10 11">Homohexamer. Organized in a ring with a central cavity.</text>
</comment>
<keyword evidence="7 10" id="KW-0067">ATP-binding</keyword>
<dbReference type="GO" id="GO:0043565">
    <property type="term" value="F:sequence-specific DNA binding"/>
    <property type="evidence" value="ECO:0007669"/>
    <property type="project" value="UniProtKB-UniRule"/>
</dbReference>
<dbReference type="InterPro" id="IPR014721">
    <property type="entry name" value="Ribsml_uS5_D2-typ_fold_subgr"/>
</dbReference>
<dbReference type="InterPro" id="IPR004815">
    <property type="entry name" value="Lon_bac/euk-typ"/>
</dbReference>
<evidence type="ECO:0000256" key="6">
    <source>
        <dbReference type="ARBA" id="ARBA00022825"/>
    </source>
</evidence>
<dbReference type="InterPro" id="IPR046336">
    <property type="entry name" value="Lon_prtase_N_sf"/>
</dbReference>
<evidence type="ECO:0000256" key="2">
    <source>
        <dbReference type="ARBA" id="ARBA00022490"/>
    </source>
</evidence>
<accession>A0A250L0K6</accession>
<dbReference type="PROSITE" id="PS51787">
    <property type="entry name" value="LON_N"/>
    <property type="match status" value="1"/>
</dbReference>
<dbReference type="Pfam" id="PF22667">
    <property type="entry name" value="Lon_lid"/>
    <property type="match status" value="1"/>
</dbReference>
<dbReference type="GO" id="GO:0004252">
    <property type="term" value="F:serine-type endopeptidase activity"/>
    <property type="evidence" value="ECO:0007669"/>
    <property type="project" value="UniProtKB-UniRule"/>
</dbReference>
<dbReference type="FunFam" id="3.30.230.10:FF:000010">
    <property type="entry name" value="Lon protease"/>
    <property type="match status" value="1"/>
</dbReference>
<dbReference type="FunFam" id="3.40.50.300:FF:000021">
    <property type="entry name" value="Lon protease homolog"/>
    <property type="match status" value="1"/>
</dbReference>
<dbReference type="NCBIfam" id="TIGR00763">
    <property type="entry name" value="lon"/>
    <property type="match status" value="1"/>
</dbReference>
<dbReference type="HAMAP" id="MF_01973">
    <property type="entry name" value="lon_bact"/>
    <property type="match status" value="1"/>
</dbReference>
<evidence type="ECO:0000256" key="11">
    <source>
        <dbReference type="PIRNR" id="PIRNR001174"/>
    </source>
</evidence>
<dbReference type="InterPro" id="IPR054594">
    <property type="entry name" value="Lon_lid"/>
</dbReference>
<comment type="induction">
    <text evidence="10">By heat shock.</text>
</comment>
<dbReference type="GO" id="GO:0006515">
    <property type="term" value="P:protein quality control for misfolded or incompletely synthesized proteins"/>
    <property type="evidence" value="ECO:0007669"/>
    <property type="project" value="UniProtKB-UniRule"/>
</dbReference>
<dbReference type="Gene3D" id="1.20.58.1480">
    <property type="match status" value="1"/>
</dbReference>
<dbReference type="KEGG" id="mmai:sS8_5480"/>
<feature type="binding site" evidence="10 13">
    <location>
        <begin position="381"/>
        <end position="388"/>
    </location>
    <ligand>
        <name>ATP</name>
        <dbReference type="ChEBI" id="CHEBI:30616"/>
    </ligand>
</feature>
<evidence type="ECO:0000256" key="14">
    <source>
        <dbReference type="PROSITE-ProRule" id="PRU01122"/>
    </source>
</evidence>
<keyword evidence="18" id="KW-1185">Reference proteome</keyword>
<dbReference type="Gene3D" id="2.30.130.40">
    <property type="entry name" value="LON domain-like"/>
    <property type="match status" value="1"/>
</dbReference>
<comment type="subcellular location">
    <subcellularLocation>
        <location evidence="1 10 11">Cytoplasm</location>
    </subcellularLocation>
</comment>
<dbReference type="PIRSF" id="PIRSF001174">
    <property type="entry name" value="Lon_proteas"/>
    <property type="match status" value="1"/>
</dbReference>
<feature type="active site" evidence="10 12">
    <location>
        <position position="747"/>
    </location>
</feature>
<evidence type="ECO:0000256" key="9">
    <source>
        <dbReference type="ARBA" id="ARBA00050665"/>
    </source>
</evidence>
<dbReference type="Gene3D" id="1.10.8.60">
    <property type="match status" value="1"/>
</dbReference>
<gene>
    <name evidence="10" type="primary">lon</name>
    <name evidence="17" type="ORF">sS8_5480</name>
</gene>
<comment type="similarity">
    <text evidence="10 11 14">Belongs to the peptidase S16 family.</text>
</comment>
<keyword evidence="3 10" id="KW-0645">Protease</keyword>
<evidence type="ECO:0000259" key="15">
    <source>
        <dbReference type="PROSITE" id="PS51786"/>
    </source>
</evidence>
<evidence type="ECO:0000256" key="8">
    <source>
        <dbReference type="ARBA" id="ARBA00023016"/>
    </source>
</evidence>
<organism evidence="17 18">
    <name type="scientific">Methylocaldum marinum</name>
    <dbReference type="NCBI Taxonomy" id="1432792"/>
    <lineage>
        <taxon>Bacteria</taxon>
        <taxon>Pseudomonadati</taxon>
        <taxon>Pseudomonadota</taxon>
        <taxon>Gammaproteobacteria</taxon>
        <taxon>Methylococcales</taxon>
        <taxon>Methylococcaceae</taxon>
        <taxon>Methylocaldum</taxon>
    </lineage>
</organism>
<evidence type="ECO:0000256" key="10">
    <source>
        <dbReference type="HAMAP-Rule" id="MF_01973"/>
    </source>
</evidence>
<dbReference type="SMART" id="SM00464">
    <property type="entry name" value="LON"/>
    <property type="match status" value="1"/>
</dbReference>
<dbReference type="NCBIfam" id="NF008053">
    <property type="entry name" value="PRK10787.1"/>
    <property type="match status" value="1"/>
</dbReference>
<dbReference type="GO" id="GO:0034605">
    <property type="term" value="P:cellular response to heat"/>
    <property type="evidence" value="ECO:0007669"/>
    <property type="project" value="UniProtKB-UniRule"/>
</dbReference>
<reference evidence="17 18" key="1">
    <citation type="submission" date="2016-12" db="EMBL/GenBank/DDBJ databases">
        <title>Genome sequencing of Methylocaldum marinum.</title>
        <authorList>
            <person name="Takeuchi M."/>
            <person name="Kamagata Y."/>
            <person name="Hiraoka S."/>
            <person name="Oshima K."/>
            <person name="Hattori M."/>
            <person name="Iwasaki W."/>
        </authorList>
    </citation>
    <scope>NUCLEOTIDE SEQUENCE [LARGE SCALE GENOMIC DNA]</scope>
    <source>
        <strain evidence="17 18">S8</strain>
    </source>
</reference>
<dbReference type="FunFam" id="1.10.8.60:FF:000035">
    <property type="entry name" value="Lon protease"/>
    <property type="match status" value="1"/>
</dbReference>
<dbReference type="SUPFAM" id="SSF88697">
    <property type="entry name" value="PUA domain-like"/>
    <property type="match status" value="1"/>
</dbReference>
<keyword evidence="5 10" id="KW-0378">Hydrolase</keyword>
<keyword evidence="8 10" id="KW-0346">Stress response</keyword>
<dbReference type="Proteomes" id="UP000266313">
    <property type="component" value="Chromosome"/>
</dbReference>
<feature type="domain" description="Lon proteolytic" evidence="15">
    <location>
        <begin position="617"/>
        <end position="798"/>
    </location>
</feature>
<evidence type="ECO:0000256" key="5">
    <source>
        <dbReference type="ARBA" id="ARBA00022801"/>
    </source>
</evidence>
<protein>
    <recommendedName>
        <fullName evidence="10 11">Lon protease</fullName>
        <ecNumber evidence="10 11">3.4.21.53</ecNumber>
    </recommendedName>
    <alternativeName>
        <fullName evidence="10">ATP-dependent protease La</fullName>
    </alternativeName>
</protein>
<evidence type="ECO:0000256" key="3">
    <source>
        <dbReference type="ARBA" id="ARBA00022670"/>
    </source>
</evidence>
<dbReference type="Gene3D" id="3.30.230.10">
    <property type="match status" value="1"/>
</dbReference>
<dbReference type="EC" id="3.4.21.53" evidence="10 11"/>
<dbReference type="EMBL" id="AP017928">
    <property type="protein sequence ID" value="BBA37397.1"/>
    <property type="molecule type" value="Genomic_DNA"/>
</dbReference>
<evidence type="ECO:0000256" key="12">
    <source>
        <dbReference type="PIRSR" id="PIRSR001174-1"/>
    </source>
</evidence>
<dbReference type="PROSITE" id="PS51786">
    <property type="entry name" value="LON_PROTEOLYTIC"/>
    <property type="match status" value="1"/>
</dbReference>
<dbReference type="Pfam" id="PF05362">
    <property type="entry name" value="Lon_C"/>
    <property type="match status" value="1"/>
</dbReference>
<evidence type="ECO:0000256" key="1">
    <source>
        <dbReference type="ARBA" id="ARBA00004496"/>
    </source>
</evidence>
<dbReference type="SUPFAM" id="SSF54211">
    <property type="entry name" value="Ribosomal protein S5 domain 2-like"/>
    <property type="match status" value="1"/>
</dbReference>
<dbReference type="AlphaFoldDB" id="A0A250L0K6"/>
<keyword evidence="6 10" id="KW-0720">Serine protease</keyword>
<evidence type="ECO:0000313" key="18">
    <source>
        <dbReference type="Proteomes" id="UP000266313"/>
    </source>
</evidence>
<dbReference type="SUPFAM" id="SSF52540">
    <property type="entry name" value="P-loop containing nucleoside triphosphate hydrolases"/>
    <property type="match status" value="1"/>
</dbReference>
<dbReference type="Pfam" id="PF00004">
    <property type="entry name" value="AAA"/>
    <property type="match status" value="1"/>
</dbReference>
<name>A0A250L0K6_9GAMM</name>
<feature type="domain" description="Lon N-terminal" evidence="16">
    <location>
        <begin position="35"/>
        <end position="229"/>
    </location>
</feature>
<dbReference type="Gene3D" id="3.40.50.300">
    <property type="entry name" value="P-loop containing nucleotide triphosphate hydrolases"/>
    <property type="match status" value="1"/>
</dbReference>
<dbReference type="GO" id="GO:0005737">
    <property type="term" value="C:cytoplasm"/>
    <property type="evidence" value="ECO:0007669"/>
    <property type="project" value="UniProtKB-SubCell"/>
</dbReference>
<dbReference type="InterPro" id="IPR027417">
    <property type="entry name" value="P-loop_NTPase"/>
</dbReference>
<dbReference type="GO" id="GO:0005524">
    <property type="term" value="F:ATP binding"/>
    <property type="evidence" value="ECO:0007669"/>
    <property type="project" value="UniProtKB-UniRule"/>
</dbReference>
<dbReference type="SMART" id="SM00382">
    <property type="entry name" value="AAA"/>
    <property type="match status" value="1"/>
</dbReference>
<dbReference type="InterPro" id="IPR003111">
    <property type="entry name" value="Lon_prtase_N"/>
</dbReference>
<dbReference type="InterPro" id="IPR015947">
    <property type="entry name" value="PUA-like_sf"/>
</dbReference>
<dbReference type="InterPro" id="IPR003959">
    <property type="entry name" value="ATPase_AAA_core"/>
</dbReference>
<dbReference type="PANTHER" id="PTHR10046">
    <property type="entry name" value="ATP DEPENDENT LON PROTEASE FAMILY MEMBER"/>
    <property type="match status" value="1"/>
</dbReference>
<dbReference type="GO" id="GO:0016887">
    <property type="term" value="F:ATP hydrolysis activity"/>
    <property type="evidence" value="ECO:0007669"/>
    <property type="project" value="UniProtKB-UniRule"/>
</dbReference>
<feature type="active site" evidence="10 12">
    <location>
        <position position="704"/>
    </location>
</feature>
<sequence length="826" mass="91605">MRVGVSRPLESRLNFEGFNVENESTENVHPVGNRVPVLPLRDVVIYPHMVVILFVGREKSIAALDEAVRSGQPVFAVAQKDPKCDEPEVSDLYGIGTLAKVDQLFKLPDGTVKATIKGMTRCRIGEYQTNENFDTAVGTPMEEKTDLSVAEMEALMRIVIGAFEQYVKLDQQIPQETVSTLPEISDPGRLADTIAGHMSIKLEDKQMLLETVDISARFEKLIVAMEGAVDIMEVEKRIRGRVKQQVEENQREYYLNEQMKAIRKELGELGDAPDEFDQLADQIVKARMPKPARTKAESELDKLRRMSPMSAEATVVRNYIDWMVDLPWKKRTKASIDLKKAEALLAAEHYGLDKVKERILEYLAVQQRAGTPKGPILCLVGPPGVGKTSLGQSIARTTNRKYVRMALGGVRDEAEIRGHRRTYIGSRPGKVLQNLAKVKTRNPLFLLDEIDKMAMDSRGDPASALLEVLDPEQNRTFNDHYLEVDFDLSQVMFLATANTLNIPGPLLDRMEVIRIAGYTDDEKINIASRYLVPRQVERNGLRKNEIQITDSALQSIIRHYTREAGVRSLEREIATICRKVVKNILLKPNAKKCVVNHHNLDDFLGVPRYRYGRAEESDRVGQVTGLAWTEVGGELLTIESAVLPGTGQQIYTGRLGEVMQESIRTAMTVARSRAIEFGIAPGFYQSSDLHIHVPEGATPKDGPSAGIGMCTALVSALSNIPVRSDVAMTGEITLRGDVLPIGGLKEKLLAAHRGGIKTVVIPYENEKDLVDVPKNVKKDLSILPVRRIDEVLGAALQRPPEALETALPIEQERAAHGVDSGVAVAH</sequence>
<comment type="function">
    <text evidence="10">ATP-dependent serine protease that mediates the selective degradation of mutant and abnormal proteins as well as certain short-lived regulatory proteins. Required for cellular homeostasis and for survival from DNA damage and developmental changes induced by stress. Degrades polypeptides processively to yield small peptide fragments that are 5 to 10 amino acids long. Binds to DNA in a double-stranded, site-specific manner.</text>
</comment>
<dbReference type="FunFam" id="1.20.5.5270:FF:000002">
    <property type="entry name" value="Lon protease homolog"/>
    <property type="match status" value="1"/>
</dbReference>
<evidence type="ECO:0000259" key="16">
    <source>
        <dbReference type="PROSITE" id="PS51787"/>
    </source>
</evidence>
<evidence type="ECO:0000256" key="13">
    <source>
        <dbReference type="PIRSR" id="PIRSR001174-2"/>
    </source>
</evidence>
<keyword evidence="4 10" id="KW-0547">Nucleotide-binding</keyword>
<dbReference type="InterPro" id="IPR027065">
    <property type="entry name" value="Lon_Prtase"/>
</dbReference>
<dbReference type="InterPro" id="IPR027543">
    <property type="entry name" value="Lon_bac"/>
</dbReference>
<dbReference type="OrthoDB" id="9803599at2"/>
<dbReference type="PRINTS" id="PR00830">
    <property type="entry name" value="ENDOLAPTASE"/>
</dbReference>
<dbReference type="InterPro" id="IPR020568">
    <property type="entry name" value="Ribosomal_Su5_D2-typ_SF"/>
</dbReference>
<proteinExistence type="evidence at transcript level"/>
<dbReference type="GO" id="GO:0004176">
    <property type="term" value="F:ATP-dependent peptidase activity"/>
    <property type="evidence" value="ECO:0007669"/>
    <property type="project" value="UniProtKB-UniRule"/>
</dbReference>
<dbReference type="Gene3D" id="1.20.5.5270">
    <property type="match status" value="1"/>
</dbReference>
<dbReference type="CDD" id="cd19500">
    <property type="entry name" value="RecA-like_Lon"/>
    <property type="match status" value="1"/>
</dbReference>
<evidence type="ECO:0000256" key="7">
    <source>
        <dbReference type="ARBA" id="ARBA00022840"/>
    </source>
</evidence>
<dbReference type="InterPro" id="IPR003593">
    <property type="entry name" value="AAA+_ATPase"/>
</dbReference>